<evidence type="ECO:0000313" key="12">
    <source>
        <dbReference type="Proteomes" id="UP001516023"/>
    </source>
</evidence>
<evidence type="ECO:0000256" key="5">
    <source>
        <dbReference type="ARBA" id="ARBA00022989"/>
    </source>
</evidence>
<evidence type="ECO:0000256" key="3">
    <source>
        <dbReference type="ARBA" id="ARBA00022692"/>
    </source>
</evidence>
<dbReference type="PANTHER" id="PTHR21230:SF79">
    <property type="entry name" value="T-SNARE COILED-COIL HOMOLOGY DOMAIN-CONTAINING PROTEIN"/>
    <property type="match status" value="1"/>
</dbReference>
<dbReference type="GO" id="GO:0016020">
    <property type="term" value="C:membrane"/>
    <property type="evidence" value="ECO:0007669"/>
    <property type="project" value="UniProtKB-SubCell"/>
</dbReference>
<dbReference type="Proteomes" id="UP001516023">
    <property type="component" value="Unassembled WGS sequence"/>
</dbReference>
<evidence type="ECO:0000256" key="6">
    <source>
        <dbReference type="ARBA" id="ARBA00023136"/>
    </source>
</evidence>
<feature type="coiled-coil region" evidence="7">
    <location>
        <begin position="186"/>
        <end position="213"/>
    </location>
</feature>
<keyword evidence="2" id="KW-0813">Transport</keyword>
<feature type="coiled-coil region" evidence="7">
    <location>
        <begin position="61"/>
        <end position="111"/>
    </location>
</feature>
<evidence type="ECO:0000256" key="7">
    <source>
        <dbReference type="SAM" id="Coils"/>
    </source>
</evidence>
<sequence>MLNDSSSSTRREHSPLSIQRSSPSKADVQYWDDTLTDEVQSIRNLLNSAESKSDMDRASTLDRAEKKIRAAQGTKRSYKMETRLVGDPRTKQMYENKLSTLSDELARCANDLKALKGGMQRGELFVGARGTQRGEGEYGEMTGEEAGDMMLNDMNHIQDKTKSSLQNTKNMVAASKQVGEATMEELLQQREQIRNIDNEAMRMEDNLQRADKLIKTFGKRMATDKFIQCFACVNILLLVGVVVYSVLKKGSGGNDPTRNSPTSPVRMLRGLIFENEDYY</sequence>
<dbReference type="InterPro" id="IPR056173">
    <property type="entry name" value="Sec20_C"/>
</dbReference>
<dbReference type="GO" id="GO:0015031">
    <property type="term" value="P:protein transport"/>
    <property type="evidence" value="ECO:0007669"/>
    <property type="project" value="UniProtKB-KW"/>
</dbReference>
<dbReference type="SUPFAM" id="SSF58038">
    <property type="entry name" value="SNARE fusion complex"/>
    <property type="match status" value="1"/>
</dbReference>
<accession>A0ABD3Q8G1</accession>
<organism evidence="11 12">
    <name type="scientific">Cyclotella cryptica</name>
    <dbReference type="NCBI Taxonomy" id="29204"/>
    <lineage>
        <taxon>Eukaryota</taxon>
        <taxon>Sar</taxon>
        <taxon>Stramenopiles</taxon>
        <taxon>Ochrophyta</taxon>
        <taxon>Bacillariophyta</taxon>
        <taxon>Coscinodiscophyceae</taxon>
        <taxon>Thalassiosirophycidae</taxon>
        <taxon>Stephanodiscales</taxon>
        <taxon>Stephanodiscaceae</taxon>
        <taxon>Cyclotella</taxon>
    </lineage>
</organism>
<protein>
    <recommendedName>
        <fullName evidence="10">Sec20 C-terminal domain-containing protein</fullName>
    </recommendedName>
</protein>
<dbReference type="Pfam" id="PF03908">
    <property type="entry name" value="Sec20"/>
    <property type="match status" value="1"/>
</dbReference>
<dbReference type="PANTHER" id="PTHR21230">
    <property type="entry name" value="VESICLE TRANSPORT V-SNARE PROTEIN VTI1-RELATED"/>
    <property type="match status" value="1"/>
</dbReference>
<keyword evidence="6 9" id="KW-0472">Membrane</keyword>
<proteinExistence type="predicted"/>
<keyword evidence="3 9" id="KW-0812">Transmembrane</keyword>
<feature type="region of interest" description="Disordered" evidence="8">
    <location>
        <begin position="1"/>
        <end position="27"/>
    </location>
</feature>
<keyword evidence="4" id="KW-0653">Protein transport</keyword>
<evidence type="ECO:0000256" key="8">
    <source>
        <dbReference type="SAM" id="MobiDB-lite"/>
    </source>
</evidence>
<dbReference type="AlphaFoldDB" id="A0ABD3Q8G1"/>
<keyword evidence="5 9" id="KW-1133">Transmembrane helix</keyword>
<dbReference type="Gene3D" id="1.20.5.110">
    <property type="match status" value="1"/>
</dbReference>
<evidence type="ECO:0000256" key="4">
    <source>
        <dbReference type="ARBA" id="ARBA00022927"/>
    </source>
</evidence>
<feature type="domain" description="Sec20 C-terminal" evidence="10">
    <location>
        <begin position="163"/>
        <end position="248"/>
    </location>
</feature>
<dbReference type="EMBL" id="JABMIG020000063">
    <property type="protein sequence ID" value="KAL3796408.1"/>
    <property type="molecule type" value="Genomic_DNA"/>
</dbReference>
<evidence type="ECO:0000256" key="9">
    <source>
        <dbReference type="SAM" id="Phobius"/>
    </source>
</evidence>
<reference evidence="11 12" key="1">
    <citation type="journal article" date="2020" name="G3 (Bethesda)">
        <title>Improved Reference Genome for Cyclotella cryptica CCMP332, a Model for Cell Wall Morphogenesis, Salinity Adaptation, and Lipid Production in Diatoms (Bacillariophyta).</title>
        <authorList>
            <person name="Roberts W.R."/>
            <person name="Downey K.M."/>
            <person name="Ruck E.C."/>
            <person name="Traller J.C."/>
            <person name="Alverson A.J."/>
        </authorList>
    </citation>
    <scope>NUCLEOTIDE SEQUENCE [LARGE SCALE GENOMIC DNA]</scope>
    <source>
        <strain evidence="11 12">CCMP332</strain>
    </source>
</reference>
<dbReference type="GO" id="GO:0005737">
    <property type="term" value="C:cytoplasm"/>
    <property type="evidence" value="ECO:0007669"/>
    <property type="project" value="UniProtKB-ARBA"/>
</dbReference>
<name>A0ABD3Q8G1_9STRA</name>
<evidence type="ECO:0000313" key="11">
    <source>
        <dbReference type="EMBL" id="KAL3796408.1"/>
    </source>
</evidence>
<evidence type="ECO:0000256" key="2">
    <source>
        <dbReference type="ARBA" id="ARBA00022448"/>
    </source>
</evidence>
<evidence type="ECO:0000259" key="10">
    <source>
        <dbReference type="Pfam" id="PF03908"/>
    </source>
</evidence>
<comment type="caution">
    <text evidence="11">The sequence shown here is derived from an EMBL/GenBank/DDBJ whole genome shotgun (WGS) entry which is preliminary data.</text>
</comment>
<evidence type="ECO:0000256" key="1">
    <source>
        <dbReference type="ARBA" id="ARBA00004211"/>
    </source>
</evidence>
<comment type="subcellular location">
    <subcellularLocation>
        <location evidence="1">Membrane</location>
        <topology evidence="1">Single-pass type IV membrane protein</topology>
    </subcellularLocation>
</comment>
<dbReference type="CDD" id="cd15861">
    <property type="entry name" value="SNARE_SNAP25N_23N_29N_SEC9N"/>
    <property type="match status" value="1"/>
</dbReference>
<keyword evidence="7" id="KW-0175">Coiled coil</keyword>
<feature type="transmembrane region" description="Helical" evidence="9">
    <location>
        <begin position="226"/>
        <end position="247"/>
    </location>
</feature>
<keyword evidence="12" id="KW-1185">Reference proteome</keyword>
<dbReference type="InterPro" id="IPR044766">
    <property type="entry name" value="NPSN/SNAP25-like_N_SNARE"/>
</dbReference>
<gene>
    <name evidence="11" type="ORF">HJC23_004205</name>
</gene>